<proteinExistence type="predicted"/>
<protein>
    <submittedName>
        <fullName evidence="2">Uncharacterized protein</fullName>
    </submittedName>
</protein>
<dbReference type="AlphaFoldDB" id="A0AAV7W6L4"/>
<comment type="caution">
    <text evidence="2">The sequence shown here is derived from an EMBL/GenBank/DDBJ whole genome shotgun (WGS) entry which is preliminary data.</text>
</comment>
<organism evidence="2 3">
    <name type="scientific">Pleurodeles waltl</name>
    <name type="common">Iberian ribbed newt</name>
    <dbReference type="NCBI Taxonomy" id="8319"/>
    <lineage>
        <taxon>Eukaryota</taxon>
        <taxon>Metazoa</taxon>
        <taxon>Chordata</taxon>
        <taxon>Craniata</taxon>
        <taxon>Vertebrata</taxon>
        <taxon>Euteleostomi</taxon>
        <taxon>Amphibia</taxon>
        <taxon>Batrachia</taxon>
        <taxon>Caudata</taxon>
        <taxon>Salamandroidea</taxon>
        <taxon>Salamandridae</taxon>
        <taxon>Pleurodelinae</taxon>
        <taxon>Pleurodeles</taxon>
    </lineage>
</organism>
<evidence type="ECO:0000256" key="1">
    <source>
        <dbReference type="SAM" id="MobiDB-lite"/>
    </source>
</evidence>
<evidence type="ECO:0000313" key="3">
    <source>
        <dbReference type="Proteomes" id="UP001066276"/>
    </source>
</evidence>
<feature type="region of interest" description="Disordered" evidence="1">
    <location>
        <begin position="77"/>
        <end position="96"/>
    </location>
</feature>
<sequence length="130" mass="14120">MNKNDLSQGPAPPGWSSQKEGNNAVVAKTRVSSGIDRPQQDPNPSSQPIHRASESPMSPCSGANLLKCHQDDLSSVLANLPQDPRNQGYGGKRVKQLAVPGYSKRVPQRSLQRILETAERRTVRILPSGE</sequence>
<accession>A0AAV7W6L4</accession>
<name>A0AAV7W6L4_PLEWA</name>
<reference evidence="2" key="1">
    <citation type="journal article" date="2022" name="bioRxiv">
        <title>Sequencing and chromosome-scale assembly of the giantPleurodeles waltlgenome.</title>
        <authorList>
            <person name="Brown T."/>
            <person name="Elewa A."/>
            <person name="Iarovenko S."/>
            <person name="Subramanian E."/>
            <person name="Araus A.J."/>
            <person name="Petzold A."/>
            <person name="Susuki M."/>
            <person name="Suzuki K.-i.T."/>
            <person name="Hayashi T."/>
            <person name="Toyoda A."/>
            <person name="Oliveira C."/>
            <person name="Osipova E."/>
            <person name="Leigh N.D."/>
            <person name="Simon A."/>
            <person name="Yun M.H."/>
        </authorList>
    </citation>
    <scope>NUCLEOTIDE SEQUENCE</scope>
    <source>
        <strain evidence="2">20211129_DDA</strain>
        <tissue evidence="2">Liver</tissue>
    </source>
</reference>
<dbReference type="Proteomes" id="UP001066276">
    <property type="component" value="Chromosome 1_2"/>
</dbReference>
<evidence type="ECO:0000313" key="2">
    <source>
        <dbReference type="EMBL" id="KAJ1209614.1"/>
    </source>
</evidence>
<keyword evidence="3" id="KW-1185">Reference proteome</keyword>
<gene>
    <name evidence="2" type="ORF">NDU88_004988</name>
</gene>
<dbReference type="EMBL" id="JANPWB010000002">
    <property type="protein sequence ID" value="KAJ1209614.1"/>
    <property type="molecule type" value="Genomic_DNA"/>
</dbReference>
<feature type="region of interest" description="Disordered" evidence="1">
    <location>
        <begin position="1"/>
        <end position="65"/>
    </location>
</feature>